<dbReference type="Pfam" id="PF09072">
    <property type="entry name" value="TMA7"/>
    <property type="match status" value="1"/>
</dbReference>
<dbReference type="AlphaFoldDB" id="A0A9E7KG21"/>
<dbReference type="PANTHER" id="PTHR45855">
    <property type="entry name" value="TRANSCRIPTION FACTOR PIF1-RELATED"/>
    <property type="match status" value="1"/>
</dbReference>
<evidence type="ECO:0000256" key="1">
    <source>
        <dbReference type="ARBA" id="ARBA00004123"/>
    </source>
</evidence>
<dbReference type="SMART" id="SM00353">
    <property type="entry name" value="HLH"/>
    <property type="match status" value="1"/>
</dbReference>
<keyword evidence="10" id="KW-1185">Reference proteome</keyword>
<evidence type="ECO:0000256" key="5">
    <source>
        <dbReference type="ARBA" id="ARBA00023163"/>
    </source>
</evidence>
<dbReference type="GO" id="GO:0046983">
    <property type="term" value="F:protein dimerization activity"/>
    <property type="evidence" value="ECO:0007669"/>
    <property type="project" value="InterPro"/>
</dbReference>
<dbReference type="SUPFAM" id="SSF47459">
    <property type="entry name" value="HLH, helix-loop-helix DNA-binding domain"/>
    <property type="match status" value="1"/>
</dbReference>
<feature type="region of interest" description="Disordered" evidence="7">
    <location>
        <begin position="377"/>
        <end position="399"/>
    </location>
</feature>
<evidence type="ECO:0000256" key="7">
    <source>
        <dbReference type="SAM" id="MobiDB-lite"/>
    </source>
</evidence>
<protein>
    <submittedName>
        <fullName evidence="9">Helix-loop-helix DNA-binding domain</fullName>
    </submittedName>
</protein>
<dbReference type="GO" id="GO:0003677">
    <property type="term" value="F:DNA binding"/>
    <property type="evidence" value="ECO:0007669"/>
    <property type="project" value="UniProtKB-KW"/>
</dbReference>
<gene>
    <name evidence="9" type="ORF">MUK42_12262</name>
</gene>
<evidence type="ECO:0000256" key="4">
    <source>
        <dbReference type="ARBA" id="ARBA00023125"/>
    </source>
</evidence>
<sequence>MSSKQGGKLKPLKQAKADKKEYDETDIANIQKKKDEEKMSSSKNVKEFVLAFQLDGRKQIIPGCKQSNEQSSAWFCLREGRERNRGNLFLLFSPSCSSRCFRIFWRVMDAHSRSLCSSSSGSSSGHAYYQGNQDQISFLLGHLSPTCASYPSSDFPLAGAEDGFGAVGSSLLHTRMKSPDQDLDSLDCEIEMSEEPPKLAPARTSSSKRNRAAEVHNLSEKRRRSRINEKMKALQSLIPNSSKVTDKASMLDEAIEYLKQLQLQVQMLSMRNSLSQHPMFLPGGLQPLQALPMGIDFGLGANRAVNAVGMLPLNQVSSIPNTFDLSSSSNQSASIPSVINITKPETPIAMEPSKSHHASFLLPVSIEEILTREMITQQQPDTGHSPRNLTGESSKTPPRLFNIENEVNSMAADAAQHPGGQASSSVGADHVAECMLGRVRLQDAPSKEPPETEEFIRHLCR</sequence>
<evidence type="ECO:0000256" key="2">
    <source>
        <dbReference type="ARBA" id="ARBA00005510"/>
    </source>
</evidence>
<dbReference type="Pfam" id="PF00010">
    <property type="entry name" value="HLH"/>
    <property type="match status" value="1"/>
</dbReference>
<dbReference type="OrthoDB" id="690068at2759"/>
<dbReference type="CDD" id="cd11445">
    <property type="entry name" value="bHLH_AtPIF_like"/>
    <property type="match status" value="1"/>
</dbReference>
<proteinExistence type="inferred from homology"/>
<evidence type="ECO:0000313" key="10">
    <source>
        <dbReference type="Proteomes" id="UP001055439"/>
    </source>
</evidence>
<dbReference type="PROSITE" id="PS50888">
    <property type="entry name" value="BHLH"/>
    <property type="match status" value="1"/>
</dbReference>
<dbReference type="PANTHER" id="PTHR45855:SF6">
    <property type="entry name" value="TRANSCRIPTION FACTOR ALC"/>
    <property type="match status" value="1"/>
</dbReference>
<evidence type="ECO:0000256" key="6">
    <source>
        <dbReference type="ARBA" id="ARBA00023242"/>
    </source>
</evidence>
<dbReference type="InterPro" id="IPR036638">
    <property type="entry name" value="HLH_DNA-bd_sf"/>
</dbReference>
<feature type="region of interest" description="Disordered" evidence="7">
    <location>
        <begin position="194"/>
        <end position="223"/>
    </location>
</feature>
<name>A0A9E7KG21_9LILI</name>
<evidence type="ECO:0000313" key="9">
    <source>
        <dbReference type="EMBL" id="URE14405.1"/>
    </source>
</evidence>
<keyword evidence="5" id="KW-0804">Transcription</keyword>
<evidence type="ECO:0000259" key="8">
    <source>
        <dbReference type="PROSITE" id="PS50888"/>
    </source>
</evidence>
<dbReference type="EMBL" id="CP097509">
    <property type="protein sequence ID" value="URE14405.1"/>
    <property type="molecule type" value="Genomic_DNA"/>
</dbReference>
<evidence type="ECO:0000256" key="3">
    <source>
        <dbReference type="ARBA" id="ARBA00023015"/>
    </source>
</evidence>
<dbReference type="InterPro" id="IPR011598">
    <property type="entry name" value="bHLH_dom"/>
</dbReference>
<keyword evidence="4 9" id="KW-0238">DNA-binding</keyword>
<organism evidence="9 10">
    <name type="scientific">Musa troglodytarum</name>
    <name type="common">fe'i banana</name>
    <dbReference type="NCBI Taxonomy" id="320322"/>
    <lineage>
        <taxon>Eukaryota</taxon>
        <taxon>Viridiplantae</taxon>
        <taxon>Streptophyta</taxon>
        <taxon>Embryophyta</taxon>
        <taxon>Tracheophyta</taxon>
        <taxon>Spermatophyta</taxon>
        <taxon>Magnoliopsida</taxon>
        <taxon>Liliopsida</taxon>
        <taxon>Zingiberales</taxon>
        <taxon>Musaceae</taxon>
        <taxon>Musa</taxon>
    </lineage>
</organism>
<dbReference type="Gene3D" id="4.10.280.10">
    <property type="entry name" value="Helix-loop-helix DNA-binding domain"/>
    <property type="match status" value="1"/>
</dbReference>
<comment type="similarity">
    <text evidence="2">Belongs to the bHLH protein family.</text>
</comment>
<dbReference type="GO" id="GO:0005634">
    <property type="term" value="C:nucleus"/>
    <property type="evidence" value="ECO:0007669"/>
    <property type="project" value="UniProtKB-SubCell"/>
</dbReference>
<feature type="compositionally biased region" description="Polar residues" evidence="7">
    <location>
        <begin position="377"/>
        <end position="396"/>
    </location>
</feature>
<dbReference type="InterPro" id="IPR015157">
    <property type="entry name" value="TMA7"/>
</dbReference>
<dbReference type="InterPro" id="IPR047265">
    <property type="entry name" value="PIF1-like_bHLH"/>
</dbReference>
<reference evidence="9" key="1">
    <citation type="submission" date="2022-05" db="EMBL/GenBank/DDBJ databases">
        <title>The Musa troglodytarum L. genome provides insights into the mechanism of non-climacteric behaviour and enrichment of carotenoids.</title>
        <authorList>
            <person name="Wang J."/>
        </authorList>
    </citation>
    <scope>NUCLEOTIDE SEQUENCE</scope>
    <source>
        <tissue evidence="9">Leaf</tissue>
    </source>
</reference>
<comment type="subcellular location">
    <subcellularLocation>
        <location evidence="1">Nucleus</location>
    </subcellularLocation>
</comment>
<dbReference type="FunFam" id="4.10.280.10:FF:000004">
    <property type="entry name" value="Basic helix-loop-helix transcription factor"/>
    <property type="match status" value="1"/>
</dbReference>
<feature type="region of interest" description="Disordered" evidence="7">
    <location>
        <begin position="1"/>
        <end position="38"/>
    </location>
</feature>
<accession>A0A9E7KG21</accession>
<feature type="compositionally biased region" description="Basic and acidic residues" evidence="7">
    <location>
        <begin position="211"/>
        <end position="223"/>
    </location>
</feature>
<feature type="domain" description="BHLH" evidence="8">
    <location>
        <begin position="211"/>
        <end position="261"/>
    </location>
</feature>
<dbReference type="InterPro" id="IPR031066">
    <property type="entry name" value="bHLH_ALC-like_plant"/>
</dbReference>
<dbReference type="Proteomes" id="UP001055439">
    <property type="component" value="Chromosome 7"/>
</dbReference>
<keyword evidence="6" id="KW-0539">Nucleus</keyword>
<keyword evidence="3" id="KW-0805">Transcription regulation</keyword>